<evidence type="ECO:0000259" key="2">
    <source>
        <dbReference type="Pfam" id="PF25583"/>
    </source>
</evidence>
<dbReference type="EMBL" id="BAAAZI010000006">
    <property type="protein sequence ID" value="GAA4137696.1"/>
    <property type="molecule type" value="Genomic_DNA"/>
</dbReference>
<sequence>MEKVANGLYELEGINSGVSKRTIQGDIQLMRSNKLGYEAPIVVTDKKYYTYSDPEYSISNSPISSTDMDKMKEALDVLKQLSGFSIFNEMNEMIVKLDNKILSSQDNKEGIVQMEGNSLLKGLEWLTPLYKAIKNEIPLLIRYKSFRSLSENTEIYFPYLLKEYRNRWFLICKKKKSQGLTNLALDRILEIDEMSKSNFEAYDGVNFERYFADTIGVSKTERDRGNKIILKFEANTAPYIETKPLHHSQQLVKREVDGSIVIRIDVVHNLELEREILGFADCVEVISPRILRSRIKKRIAKNLAQYSELESNKN</sequence>
<reference evidence="4" key="1">
    <citation type="journal article" date="2019" name="Int. J. Syst. Evol. Microbiol.">
        <title>The Global Catalogue of Microorganisms (GCM) 10K type strain sequencing project: providing services to taxonomists for standard genome sequencing and annotation.</title>
        <authorList>
            <consortium name="The Broad Institute Genomics Platform"/>
            <consortium name="The Broad Institute Genome Sequencing Center for Infectious Disease"/>
            <person name="Wu L."/>
            <person name="Ma J."/>
        </authorList>
    </citation>
    <scope>NUCLEOTIDE SEQUENCE [LARGE SCALE GENOMIC DNA]</scope>
    <source>
        <strain evidence="4">JCM 16704</strain>
    </source>
</reference>
<dbReference type="PANTHER" id="PTHR34580:SF9">
    <property type="entry name" value="SLL5097 PROTEIN"/>
    <property type="match status" value="1"/>
</dbReference>
<protein>
    <submittedName>
        <fullName evidence="3">WYL domain-containing protein</fullName>
    </submittedName>
</protein>
<accession>A0ABP7YKQ2</accession>
<dbReference type="PANTHER" id="PTHR34580">
    <property type="match status" value="1"/>
</dbReference>
<name>A0ABP7YKQ2_9SPHI</name>
<evidence type="ECO:0000313" key="3">
    <source>
        <dbReference type="EMBL" id="GAA4137696.1"/>
    </source>
</evidence>
<dbReference type="PROSITE" id="PS52050">
    <property type="entry name" value="WYL"/>
    <property type="match status" value="1"/>
</dbReference>
<comment type="caution">
    <text evidence="3">The sequence shown here is derived from an EMBL/GenBank/DDBJ whole genome shotgun (WGS) entry which is preliminary data.</text>
</comment>
<feature type="domain" description="WYL" evidence="1">
    <location>
        <begin position="125"/>
        <end position="191"/>
    </location>
</feature>
<dbReference type="Pfam" id="PF13280">
    <property type="entry name" value="WYL"/>
    <property type="match status" value="1"/>
</dbReference>
<dbReference type="InterPro" id="IPR057727">
    <property type="entry name" value="WCX_dom"/>
</dbReference>
<dbReference type="Pfam" id="PF25583">
    <property type="entry name" value="WCX"/>
    <property type="match status" value="1"/>
</dbReference>
<dbReference type="Proteomes" id="UP001500101">
    <property type="component" value="Unassembled WGS sequence"/>
</dbReference>
<feature type="domain" description="WCX" evidence="2">
    <location>
        <begin position="228"/>
        <end position="301"/>
    </location>
</feature>
<keyword evidence="4" id="KW-1185">Reference proteome</keyword>
<evidence type="ECO:0000259" key="1">
    <source>
        <dbReference type="Pfam" id="PF13280"/>
    </source>
</evidence>
<dbReference type="InterPro" id="IPR051534">
    <property type="entry name" value="CBASS_pafABC_assoc_protein"/>
</dbReference>
<evidence type="ECO:0000313" key="4">
    <source>
        <dbReference type="Proteomes" id="UP001500101"/>
    </source>
</evidence>
<organism evidence="3 4">
    <name type="scientific">Sphingobacterium kyonggiense</name>
    <dbReference type="NCBI Taxonomy" id="714075"/>
    <lineage>
        <taxon>Bacteria</taxon>
        <taxon>Pseudomonadati</taxon>
        <taxon>Bacteroidota</taxon>
        <taxon>Sphingobacteriia</taxon>
        <taxon>Sphingobacteriales</taxon>
        <taxon>Sphingobacteriaceae</taxon>
        <taxon>Sphingobacterium</taxon>
    </lineage>
</organism>
<dbReference type="InterPro" id="IPR026881">
    <property type="entry name" value="WYL_dom"/>
</dbReference>
<gene>
    <name evidence="3" type="ORF">GCM10022216_13950</name>
</gene>
<proteinExistence type="predicted"/>